<gene>
    <name evidence="8" type="primary">glgA</name>
    <name evidence="11" type="ORF">AAW51_2833</name>
</gene>
<evidence type="ECO:0000256" key="5">
    <source>
        <dbReference type="ARBA" id="ARBA00022676"/>
    </source>
</evidence>
<evidence type="ECO:0000259" key="9">
    <source>
        <dbReference type="Pfam" id="PF00534"/>
    </source>
</evidence>
<sequence>MTALPLECPATFSMSSQLKILFVTPECAPWVKTGGLGDVSSALPQALAALGHDVKLLMPAYPALQPLVARAGELAVRPARDRWPAARLLDAGRHRGVDLLLVDCPPLYDRPGGPYDDPQGDNALRFGLFCRLAAELCSDASPWPAWRPEVLHCNDWPTGLAPAYLRRVDASGVRSVMTLHNLAFQGVFPLHHAGDLQLPGEWLVPEGVEYWGQISFLKAGVHFADAITAVSPTYAVEIQQAEHGFGFDGILRSRAGRLCGILNGVDDTVWNPATDPHLAQPYDRSRLALKAANKAALQQRLGLRPDPQALLFGMVSRLTHQKGVDLVLEVLPWLLSQGAQLAVLGQGDAEFEQRLRASAAQSPGQVSATIGFDESLAHQIEAGADAYLMPSRFEPCGLNQMYSLAYGTLPVVRRTGGLADTVVDADAAPDQGTGFSFDEASGAALQATLQRAFEAFRSAGRWRALQERAMEQRFGWKERAQQYVDVYRELLAAQG</sequence>
<dbReference type="PANTHER" id="PTHR45825">
    <property type="entry name" value="GRANULE-BOUND STARCH SYNTHASE 1, CHLOROPLASTIC/AMYLOPLASTIC"/>
    <property type="match status" value="1"/>
</dbReference>
<dbReference type="EC" id="2.4.1.21" evidence="8"/>
<comment type="similarity">
    <text evidence="4 8">Belongs to the glycosyltransferase 1 family. Bacterial/plant glycogen synthase subfamily.</text>
</comment>
<dbReference type="InterPro" id="IPR001296">
    <property type="entry name" value="Glyco_trans_1"/>
</dbReference>
<evidence type="ECO:0000259" key="10">
    <source>
        <dbReference type="Pfam" id="PF08323"/>
    </source>
</evidence>
<evidence type="ECO:0000256" key="8">
    <source>
        <dbReference type="HAMAP-Rule" id="MF_00484"/>
    </source>
</evidence>
<dbReference type="UniPathway" id="UPA00164"/>
<name>A0A0G3BJ97_9BURK</name>
<dbReference type="GO" id="GO:0009011">
    <property type="term" value="F:alpha-1,4-glucan glucosyltransferase (ADP-glucose donor) activity"/>
    <property type="evidence" value="ECO:0007669"/>
    <property type="project" value="UniProtKB-UniRule"/>
</dbReference>
<keyword evidence="12" id="KW-1185">Reference proteome</keyword>
<dbReference type="InterPro" id="IPR013534">
    <property type="entry name" value="Starch_synth_cat_dom"/>
</dbReference>
<evidence type="ECO:0000256" key="4">
    <source>
        <dbReference type="ARBA" id="ARBA00010281"/>
    </source>
</evidence>
<proteinExistence type="inferred from homology"/>
<feature type="domain" description="Glycosyl transferase family 1" evidence="9">
    <location>
        <begin position="308"/>
        <end position="454"/>
    </location>
</feature>
<comment type="catalytic activity">
    <reaction evidence="1 8">
        <text>[(1-&gt;4)-alpha-D-glucosyl](n) + ADP-alpha-D-glucose = [(1-&gt;4)-alpha-D-glucosyl](n+1) + ADP + H(+)</text>
        <dbReference type="Rhea" id="RHEA:18189"/>
        <dbReference type="Rhea" id="RHEA-COMP:9584"/>
        <dbReference type="Rhea" id="RHEA-COMP:9587"/>
        <dbReference type="ChEBI" id="CHEBI:15378"/>
        <dbReference type="ChEBI" id="CHEBI:15444"/>
        <dbReference type="ChEBI" id="CHEBI:57498"/>
        <dbReference type="ChEBI" id="CHEBI:456216"/>
        <dbReference type="EC" id="2.4.1.21"/>
    </reaction>
</comment>
<dbReference type="PATRIC" id="fig|413882.6.peg.2955"/>
<dbReference type="GO" id="GO:0005829">
    <property type="term" value="C:cytosol"/>
    <property type="evidence" value="ECO:0007669"/>
    <property type="project" value="TreeGrafter"/>
</dbReference>
<evidence type="ECO:0000256" key="3">
    <source>
        <dbReference type="ARBA" id="ARBA00004964"/>
    </source>
</evidence>
<dbReference type="AlphaFoldDB" id="A0A0G3BJ97"/>
<dbReference type="STRING" id="413882.AAW51_2833"/>
<evidence type="ECO:0000256" key="2">
    <source>
        <dbReference type="ARBA" id="ARBA00002764"/>
    </source>
</evidence>
<feature type="binding site" evidence="8">
    <location>
        <position position="32"/>
    </location>
    <ligand>
        <name>ADP-alpha-D-glucose</name>
        <dbReference type="ChEBI" id="CHEBI:57498"/>
    </ligand>
</feature>
<dbReference type="KEGG" id="pbh:AAW51_2833"/>
<keyword evidence="6 8" id="KW-0808">Transferase</keyword>
<evidence type="ECO:0000313" key="11">
    <source>
        <dbReference type="EMBL" id="AKJ29524.1"/>
    </source>
</evidence>
<dbReference type="PANTHER" id="PTHR45825:SF11">
    <property type="entry name" value="ALPHA AMYLASE DOMAIN-CONTAINING PROTEIN"/>
    <property type="match status" value="1"/>
</dbReference>
<dbReference type="CDD" id="cd03791">
    <property type="entry name" value="GT5_Glycogen_synthase_DULL1-like"/>
    <property type="match status" value="1"/>
</dbReference>
<dbReference type="HAMAP" id="MF_00484">
    <property type="entry name" value="Glycogen_synth"/>
    <property type="match status" value="1"/>
</dbReference>
<dbReference type="EMBL" id="CP011371">
    <property type="protein sequence ID" value="AKJ29524.1"/>
    <property type="molecule type" value="Genomic_DNA"/>
</dbReference>
<dbReference type="GO" id="GO:0004373">
    <property type="term" value="F:alpha-1,4-glucan glucosyltransferase (UDP-glucose donor) activity"/>
    <property type="evidence" value="ECO:0007669"/>
    <property type="project" value="InterPro"/>
</dbReference>
<dbReference type="NCBIfam" id="NF001899">
    <property type="entry name" value="PRK00654.1-2"/>
    <property type="match status" value="1"/>
</dbReference>
<keyword evidence="5 8" id="KW-0328">Glycosyltransferase</keyword>
<reference evidence="11 12" key="1">
    <citation type="submission" date="2015-05" db="EMBL/GenBank/DDBJ databases">
        <authorList>
            <person name="Tang B."/>
            <person name="Yu Y."/>
        </authorList>
    </citation>
    <scope>NUCLEOTIDE SEQUENCE [LARGE SCALE GENOMIC DNA]</scope>
    <source>
        <strain evidence="11 12">DSM 7029</strain>
    </source>
</reference>
<accession>A0A0G3BJ97</accession>
<dbReference type="Pfam" id="PF08323">
    <property type="entry name" value="Glyco_transf_5"/>
    <property type="match status" value="1"/>
</dbReference>
<dbReference type="Gene3D" id="3.40.50.2000">
    <property type="entry name" value="Glycogen Phosphorylase B"/>
    <property type="match status" value="2"/>
</dbReference>
<evidence type="ECO:0000313" key="12">
    <source>
        <dbReference type="Proteomes" id="UP000035352"/>
    </source>
</evidence>
<evidence type="ECO:0000256" key="7">
    <source>
        <dbReference type="ARBA" id="ARBA00023056"/>
    </source>
</evidence>
<organism evidence="11 12">
    <name type="scientific">Caldimonas brevitalea</name>
    <dbReference type="NCBI Taxonomy" id="413882"/>
    <lineage>
        <taxon>Bacteria</taxon>
        <taxon>Pseudomonadati</taxon>
        <taxon>Pseudomonadota</taxon>
        <taxon>Betaproteobacteria</taxon>
        <taxon>Burkholderiales</taxon>
        <taxon>Sphaerotilaceae</taxon>
        <taxon>Caldimonas</taxon>
    </lineage>
</organism>
<feature type="domain" description="Starch synthase catalytic" evidence="10">
    <location>
        <begin position="19"/>
        <end position="252"/>
    </location>
</feature>
<dbReference type="NCBIfam" id="TIGR02095">
    <property type="entry name" value="glgA"/>
    <property type="match status" value="1"/>
</dbReference>
<protein>
    <recommendedName>
        <fullName evidence="8">Glycogen synthase</fullName>
        <ecNumber evidence="8">2.4.1.21</ecNumber>
    </recommendedName>
    <alternativeName>
        <fullName evidence="8">Starch [bacterial glycogen] synthase</fullName>
    </alternativeName>
</protein>
<dbReference type="Pfam" id="PF00534">
    <property type="entry name" value="Glycos_transf_1"/>
    <property type="match status" value="1"/>
</dbReference>
<comment type="pathway">
    <text evidence="3 8">Glycan biosynthesis; glycogen biosynthesis.</text>
</comment>
<evidence type="ECO:0000256" key="6">
    <source>
        <dbReference type="ARBA" id="ARBA00022679"/>
    </source>
</evidence>
<evidence type="ECO:0000256" key="1">
    <source>
        <dbReference type="ARBA" id="ARBA00001478"/>
    </source>
</evidence>
<dbReference type="GO" id="GO:0005978">
    <property type="term" value="P:glycogen biosynthetic process"/>
    <property type="evidence" value="ECO:0007669"/>
    <property type="project" value="UniProtKB-UniRule"/>
</dbReference>
<comment type="function">
    <text evidence="2 8">Synthesizes alpha-1,4-glucan chains using ADP-glucose.</text>
</comment>
<dbReference type="Proteomes" id="UP000035352">
    <property type="component" value="Chromosome"/>
</dbReference>
<dbReference type="SUPFAM" id="SSF53756">
    <property type="entry name" value="UDP-Glycosyltransferase/glycogen phosphorylase"/>
    <property type="match status" value="1"/>
</dbReference>
<keyword evidence="7 8" id="KW-0320">Glycogen biosynthesis</keyword>
<dbReference type="InterPro" id="IPR011835">
    <property type="entry name" value="GS/SS"/>
</dbReference>